<dbReference type="Proteomes" id="UP000681722">
    <property type="component" value="Unassembled WGS sequence"/>
</dbReference>
<gene>
    <name evidence="2" type="ORF">GPM918_LOCUS26252</name>
    <name evidence="3" type="ORF">SRO942_LOCUS26364</name>
</gene>
<keyword evidence="1" id="KW-0472">Membrane</keyword>
<sequence length="458" mass="53109">MNETEIDPLSPPSTLVLFTEKKSDDKSSEKIKSCSHQNLFLFIKRLNLYKNNRSISRIDDEIEHIRYQLIATRLYVVLFIIFFIAFVSYTTIYQSKERVTKHTGLLTYFDYKKLQTKYSDNLKCPCSHQTISYKTFLSISPTFHQLCSSDFISDEWLDYLSNTIDDDYFFLDFRKYGQSFFQALSTLCKMVRKTVFDALAHVRTAVLVSPTLITKDSFLLETDAFIDLFKTQTKRSFLKTFSLIRHTFHSNRLLSGTATSSVPFITDGNIHLPVNYVYFVFPDKNQTKCSCDSSLKCAVQLNLYSTSLTRQILFKIHGLYISCYPIGSVLYSSFETFYNQTSIDELQSYINSTSPITVVALNSSLPTKYSQNTTMENILNELMIEQWHSDISYENYYNQCLPFNCTYTYVKRWTNLMHAIVNVIETIDGLSTVLIIITPSIIKLILRIKDPRTRESGK</sequence>
<evidence type="ECO:0000313" key="4">
    <source>
        <dbReference type="Proteomes" id="UP000663829"/>
    </source>
</evidence>
<dbReference type="OrthoDB" id="9989014at2759"/>
<dbReference type="AlphaFoldDB" id="A0A815A7N1"/>
<comment type="caution">
    <text evidence="2">The sequence shown here is derived from an EMBL/GenBank/DDBJ whole genome shotgun (WGS) entry which is preliminary data.</text>
</comment>
<feature type="transmembrane region" description="Helical" evidence="1">
    <location>
        <begin position="74"/>
        <end position="93"/>
    </location>
</feature>
<keyword evidence="1" id="KW-1133">Transmembrane helix</keyword>
<organism evidence="2 4">
    <name type="scientific">Didymodactylos carnosus</name>
    <dbReference type="NCBI Taxonomy" id="1234261"/>
    <lineage>
        <taxon>Eukaryota</taxon>
        <taxon>Metazoa</taxon>
        <taxon>Spiralia</taxon>
        <taxon>Gnathifera</taxon>
        <taxon>Rotifera</taxon>
        <taxon>Eurotatoria</taxon>
        <taxon>Bdelloidea</taxon>
        <taxon>Philodinida</taxon>
        <taxon>Philodinidae</taxon>
        <taxon>Didymodactylos</taxon>
    </lineage>
</organism>
<accession>A0A815A7N1</accession>
<evidence type="ECO:0000313" key="2">
    <source>
        <dbReference type="EMBL" id="CAF1253587.1"/>
    </source>
</evidence>
<keyword evidence="4" id="KW-1185">Reference proteome</keyword>
<name>A0A815A7N1_9BILA</name>
<evidence type="ECO:0000256" key="1">
    <source>
        <dbReference type="SAM" id="Phobius"/>
    </source>
</evidence>
<reference evidence="2" key="1">
    <citation type="submission" date="2021-02" db="EMBL/GenBank/DDBJ databases">
        <authorList>
            <person name="Nowell W R."/>
        </authorList>
    </citation>
    <scope>NUCLEOTIDE SEQUENCE</scope>
</reference>
<proteinExistence type="predicted"/>
<dbReference type="Proteomes" id="UP000663829">
    <property type="component" value="Unassembled WGS sequence"/>
</dbReference>
<dbReference type="EMBL" id="CAJNOQ010010500">
    <property type="protein sequence ID" value="CAF1253587.1"/>
    <property type="molecule type" value="Genomic_DNA"/>
</dbReference>
<dbReference type="EMBL" id="CAJOBC010015566">
    <property type="protein sequence ID" value="CAF4024467.1"/>
    <property type="molecule type" value="Genomic_DNA"/>
</dbReference>
<keyword evidence="1" id="KW-0812">Transmembrane</keyword>
<evidence type="ECO:0000313" key="3">
    <source>
        <dbReference type="EMBL" id="CAF4024467.1"/>
    </source>
</evidence>
<protein>
    <submittedName>
        <fullName evidence="2">Uncharacterized protein</fullName>
    </submittedName>
</protein>